<keyword evidence="3" id="KW-1185">Reference proteome</keyword>
<dbReference type="RefSeq" id="WP_143381432.1">
    <property type="nucleotide sequence ID" value="NZ_CP041637.1"/>
</dbReference>
<dbReference type="AlphaFoldDB" id="A0A516GSR6"/>
<dbReference type="EMBL" id="CP041637">
    <property type="protein sequence ID" value="QDO94548.1"/>
    <property type="molecule type" value="Genomic_DNA"/>
</dbReference>
<keyword evidence="1" id="KW-0812">Transmembrane</keyword>
<keyword evidence="1" id="KW-1133">Transmembrane helix</keyword>
<evidence type="ECO:0000313" key="2">
    <source>
        <dbReference type="EMBL" id="QDO94548.1"/>
    </source>
</evidence>
<feature type="transmembrane region" description="Helical" evidence="1">
    <location>
        <begin position="36"/>
        <end position="53"/>
    </location>
</feature>
<reference evidence="2 3" key="1">
    <citation type="submission" date="2019-07" db="EMBL/GenBank/DDBJ databases">
        <title>Genome sequencing for Formosa sp. PS13.</title>
        <authorList>
            <person name="Park S.-J."/>
        </authorList>
    </citation>
    <scope>NUCLEOTIDE SEQUENCE [LARGE SCALE GENOMIC DNA]</scope>
    <source>
        <strain evidence="2 3">PS13</strain>
    </source>
</reference>
<feature type="transmembrane region" description="Helical" evidence="1">
    <location>
        <begin position="59"/>
        <end position="81"/>
    </location>
</feature>
<sequence length="193" mass="22310">MITILLLSFDGFMKDKLKISTSEKLKFMKVALQKNSCILILLSFFLFLGITIIGCSYVYNIILMVAFGVFIFGMALFTMLYTMPSSLRYHYENEIIKKYGAFTTAIITKKEVEDYSYIDTETKNKVEEYVNTITYEFNYNSEHYLGDAVIDDKTLYHSLTVGLEIPIKYLKTNPNQSSVRIKKLKKSLLKKIA</sequence>
<keyword evidence="1" id="KW-0472">Membrane</keyword>
<accession>A0A516GSR6</accession>
<dbReference type="Proteomes" id="UP000319209">
    <property type="component" value="Chromosome"/>
</dbReference>
<gene>
    <name evidence="2" type="ORF">FNB79_11420</name>
</gene>
<proteinExistence type="predicted"/>
<organism evidence="2 3">
    <name type="scientific">Formosa sediminum</name>
    <dbReference type="NCBI Taxonomy" id="2594004"/>
    <lineage>
        <taxon>Bacteria</taxon>
        <taxon>Pseudomonadati</taxon>
        <taxon>Bacteroidota</taxon>
        <taxon>Flavobacteriia</taxon>
        <taxon>Flavobacteriales</taxon>
        <taxon>Flavobacteriaceae</taxon>
        <taxon>Formosa</taxon>
    </lineage>
</organism>
<dbReference type="OrthoDB" id="1453838at2"/>
<evidence type="ECO:0000313" key="3">
    <source>
        <dbReference type="Proteomes" id="UP000319209"/>
    </source>
</evidence>
<dbReference type="KEGG" id="fop:FNB79_11420"/>
<protein>
    <submittedName>
        <fullName evidence="2">Uncharacterized protein</fullName>
    </submittedName>
</protein>
<name>A0A516GSR6_9FLAO</name>
<evidence type="ECO:0000256" key="1">
    <source>
        <dbReference type="SAM" id="Phobius"/>
    </source>
</evidence>